<evidence type="ECO:0008006" key="3">
    <source>
        <dbReference type="Google" id="ProtNLM"/>
    </source>
</evidence>
<name>A0A0D2QCZ4_GOSRA</name>
<evidence type="ECO:0000313" key="1">
    <source>
        <dbReference type="EMBL" id="KJB55972.1"/>
    </source>
</evidence>
<keyword evidence="2" id="KW-1185">Reference proteome</keyword>
<sequence length="252" mass="27718">MMIPSGSKAIKATFGSLVETNVNYPPVMAVIEAVEALSPKQNLELSFTFSKTTRLDHFQLPIDGYTLPPLISAIEVYTASDPLVGVYTLKVDLNGLEVLISAFQQLQGWSREQCIPNDTVWQWLNCMGDNPPRHPIALICFTWFCRYLSGYDLDDPLPDFSQMDDALEAIDLRNNHLDGPIPDVLGKLLNLTLLIGSSNNQSESKRLALIIVLAKTSTQVQVTAAELGGVVYSAMSTDALIRPSLAIEYNNS</sequence>
<protein>
    <recommendedName>
        <fullName evidence="3">Malectin-like domain-containing protein</fullName>
    </recommendedName>
</protein>
<accession>A0A0D2QCZ4</accession>
<dbReference type="eggNOG" id="ENOG502QRRJ">
    <property type="taxonomic scope" value="Eukaryota"/>
</dbReference>
<organism evidence="1 2">
    <name type="scientific">Gossypium raimondii</name>
    <name type="common">Peruvian cotton</name>
    <name type="synonym">Gossypium klotzschianum subsp. raimondii</name>
    <dbReference type="NCBI Taxonomy" id="29730"/>
    <lineage>
        <taxon>Eukaryota</taxon>
        <taxon>Viridiplantae</taxon>
        <taxon>Streptophyta</taxon>
        <taxon>Embryophyta</taxon>
        <taxon>Tracheophyta</taxon>
        <taxon>Spermatophyta</taxon>
        <taxon>Magnoliopsida</taxon>
        <taxon>eudicotyledons</taxon>
        <taxon>Gunneridae</taxon>
        <taxon>Pentapetalae</taxon>
        <taxon>rosids</taxon>
        <taxon>malvids</taxon>
        <taxon>Malvales</taxon>
        <taxon>Malvaceae</taxon>
        <taxon>Malvoideae</taxon>
        <taxon>Gossypium</taxon>
    </lineage>
</organism>
<dbReference type="Proteomes" id="UP000032304">
    <property type="component" value="Chromosome 9"/>
</dbReference>
<dbReference type="STRING" id="29730.A0A0D2QCZ4"/>
<evidence type="ECO:0000313" key="2">
    <source>
        <dbReference type="Proteomes" id="UP000032304"/>
    </source>
</evidence>
<proteinExistence type="predicted"/>
<dbReference type="Gene3D" id="3.80.10.10">
    <property type="entry name" value="Ribonuclease Inhibitor"/>
    <property type="match status" value="1"/>
</dbReference>
<dbReference type="SUPFAM" id="SSF52058">
    <property type="entry name" value="L domain-like"/>
    <property type="match status" value="1"/>
</dbReference>
<dbReference type="Gramene" id="KJB55972">
    <property type="protein sequence ID" value="KJB55972"/>
    <property type="gene ID" value="B456_009G102600"/>
</dbReference>
<dbReference type="AlphaFoldDB" id="A0A0D2QCZ4"/>
<dbReference type="EMBL" id="CM001748">
    <property type="protein sequence ID" value="KJB55972.1"/>
    <property type="molecule type" value="Genomic_DNA"/>
</dbReference>
<reference evidence="1 2" key="1">
    <citation type="journal article" date="2012" name="Nature">
        <title>Repeated polyploidization of Gossypium genomes and the evolution of spinnable cotton fibres.</title>
        <authorList>
            <person name="Paterson A.H."/>
            <person name="Wendel J.F."/>
            <person name="Gundlach H."/>
            <person name="Guo H."/>
            <person name="Jenkins J."/>
            <person name="Jin D."/>
            <person name="Llewellyn D."/>
            <person name="Showmaker K.C."/>
            <person name="Shu S."/>
            <person name="Udall J."/>
            <person name="Yoo M.J."/>
            <person name="Byers R."/>
            <person name="Chen W."/>
            <person name="Doron-Faigenboim A."/>
            <person name="Duke M.V."/>
            <person name="Gong L."/>
            <person name="Grimwood J."/>
            <person name="Grover C."/>
            <person name="Grupp K."/>
            <person name="Hu G."/>
            <person name="Lee T.H."/>
            <person name="Li J."/>
            <person name="Lin L."/>
            <person name="Liu T."/>
            <person name="Marler B.S."/>
            <person name="Page J.T."/>
            <person name="Roberts A.W."/>
            <person name="Romanel E."/>
            <person name="Sanders W.S."/>
            <person name="Szadkowski E."/>
            <person name="Tan X."/>
            <person name="Tang H."/>
            <person name="Xu C."/>
            <person name="Wang J."/>
            <person name="Wang Z."/>
            <person name="Zhang D."/>
            <person name="Zhang L."/>
            <person name="Ashrafi H."/>
            <person name="Bedon F."/>
            <person name="Bowers J.E."/>
            <person name="Brubaker C.L."/>
            <person name="Chee P.W."/>
            <person name="Das S."/>
            <person name="Gingle A.R."/>
            <person name="Haigler C.H."/>
            <person name="Harker D."/>
            <person name="Hoffmann L.V."/>
            <person name="Hovav R."/>
            <person name="Jones D.C."/>
            <person name="Lemke C."/>
            <person name="Mansoor S."/>
            <person name="ur Rahman M."/>
            <person name="Rainville L.N."/>
            <person name="Rambani A."/>
            <person name="Reddy U.K."/>
            <person name="Rong J.K."/>
            <person name="Saranga Y."/>
            <person name="Scheffler B.E."/>
            <person name="Scheffler J.A."/>
            <person name="Stelly D.M."/>
            <person name="Triplett B.A."/>
            <person name="Van Deynze A."/>
            <person name="Vaslin M.F."/>
            <person name="Waghmare V.N."/>
            <person name="Walford S.A."/>
            <person name="Wright R.J."/>
            <person name="Zaki E.A."/>
            <person name="Zhang T."/>
            <person name="Dennis E.S."/>
            <person name="Mayer K.F."/>
            <person name="Peterson D.G."/>
            <person name="Rokhsar D.S."/>
            <person name="Wang X."/>
            <person name="Schmutz J."/>
        </authorList>
    </citation>
    <scope>NUCLEOTIDE SEQUENCE [LARGE SCALE GENOMIC DNA]</scope>
</reference>
<dbReference type="PANTHER" id="PTHR45631">
    <property type="entry name" value="OS07G0107800 PROTEIN-RELATED"/>
    <property type="match status" value="1"/>
</dbReference>
<dbReference type="InterPro" id="IPR032675">
    <property type="entry name" value="LRR_dom_sf"/>
</dbReference>
<dbReference type="PANTHER" id="PTHR45631:SF186">
    <property type="entry name" value="MALECTIN-LIKE DOMAIN-CONTAINING PROTEIN"/>
    <property type="match status" value="1"/>
</dbReference>
<gene>
    <name evidence="1" type="ORF">B456_009G102600</name>
</gene>